<keyword evidence="2" id="KW-1185">Reference proteome</keyword>
<dbReference type="Ensembl" id="ENSSRHT00000105927.1">
    <property type="protein sequence ID" value="ENSSRHP00000103154.1"/>
    <property type="gene ID" value="ENSSRHG00000050452.1"/>
</dbReference>
<dbReference type="AlphaFoldDB" id="A0A673NHP7"/>
<protein>
    <submittedName>
        <fullName evidence="1">Uncharacterized protein</fullName>
    </submittedName>
</protein>
<dbReference type="Proteomes" id="UP000472270">
    <property type="component" value="Unassembled WGS sequence"/>
</dbReference>
<evidence type="ECO:0000313" key="2">
    <source>
        <dbReference type="Proteomes" id="UP000472270"/>
    </source>
</evidence>
<name>A0A673NHP7_9TELE</name>
<accession>A0A673NHP7</accession>
<proteinExistence type="predicted"/>
<organism evidence="1 2">
    <name type="scientific">Sinocyclocheilus rhinocerous</name>
    <dbReference type="NCBI Taxonomy" id="307959"/>
    <lineage>
        <taxon>Eukaryota</taxon>
        <taxon>Metazoa</taxon>
        <taxon>Chordata</taxon>
        <taxon>Craniata</taxon>
        <taxon>Vertebrata</taxon>
        <taxon>Euteleostomi</taxon>
        <taxon>Actinopterygii</taxon>
        <taxon>Neopterygii</taxon>
        <taxon>Teleostei</taxon>
        <taxon>Ostariophysi</taxon>
        <taxon>Cypriniformes</taxon>
        <taxon>Cyprinidae</taxon>
        <taxon>Cyprininae</taxon>
        <taxon>Sinocyclocheilus</taxon>
    </lineage>
</organism>
<reference evidence="1" key="2">
    <citation type="submission" date="2025-09" db="UniProtKB">
        <authorList>
            <consortium name="Ensembl"/>
        </authorList>
    </citation>
    <scope>IDENTIFICATION</scope>
</reference>
<evidence type="ECO:0000313" key="1">
    <source>
        <dbReference type="Ensembl" id="ENSSRHP00000103154.1"/>
    </source>
</evidence>
<reference evidence="1" key="1">
    <citation type="submission" date="2025-08" db="UniProtKB">
        <authorList>
            <consortium name="Ensembl"/>
        </authorList>
    </citation>
    <scope>IDENTIFICATION</scope>
</reference>
<sequence>MRSETQAQCTRSVTTLVHFHKTRPVSCTAGTDSPKPQELLQFERRIPRQLMRLCRHATVTLRYGASLVQLFCNSTKLKITIVSMTKPSKDSVLEKVFQGFSLGESSVKVKICSSMMQCYRHMSLSPLDKRKNKREQIEFEKTTYDMLSSRSCG</sequence>